<sequence length="115" mass="13184">MSENELRLAYFKKKLLAMERELFDELSVGIQTGGHATVQLDQQSVGRLSRMDAMQSQQMALEHQRRREMQLVAIRGALHRIKEDDYGYCVQCGEDINPKRLDVNPCVIKCINCAT</sequence>
<evidence type="ECO:0000313" key="7">
    <source>
        <dbReference type="Proteomes" id="UP000216001"/>
    </source>
</evidence>
<protein>
    <recommendedName>
        <fullName evidence="5">Zinc finger DksA/TraR C4-type domain-containing protein</fullName>
    </recommendedName>
</protein>
<dbReference type="PANTHER" id="PTHR33823">
    <property type="entry name" value="RNA POLYMERASE-BINDING TRANSCRIPTION FACTOR DKSA-RELATED"/>
    <property type="match status" value="1"/>
</dbReference>
<evidence type="ECO:0000256" key="1">
    <source>
        <dbReference type="ARBA" id="ARBA00022723"/>
    </source>
</evidence>
<evidence type="ECO:0000256" key="4">
    <source>
        <dbReference type="PROSITE-ProRule" id="PRU00510"/>
    </source>
</evidence>
<evidence type="ECO:0000256" key="2">
    <source>
        <dbReference type="ARBA" id="ARBA00022771"/>
    </source>
</evidence>
<evidence type="ECO:0000256" key="3">
    <source>
        <dbReference type="ARBA" id="ARBA00022833"/>
    </source>
</evidence>
<dbReference type="Gene3D" id="1.20.120.910">
    <property type="entry name" value="DksA, coiled-coil domain"/>
    <property type="match status" value="1"/>
</dbReference>
<proteinExistence type="predicted"/>
<dbReference type="GO" id="GO:0008270">
    <property type="term" value="F:zinc ion binding"/>
    <property type="evidence" value="ECO:0007669"/>
    <property type="project" value="UniProtKB-KW"/>
</dbReference>
<organism evidence="6 7">
    <name type="scientific">Providencia rettgeri</name>
    <dbReference type="NCBI Taxonomy" id="587"/>
    <lineage>
        <taxon>Bacteria</taxon>
        <taxon>Pseudomonadati</taxon>
        <taxon>Pseudomonadota</taxon>
        <taxon>Gammaproteobacteria</taxon>
        <taxon>Enterobacterales</taxon>
        <taxon>Morganellaceae</taxon>
        <taxon>Providencia</taxon>
    </lineage>
</organism>
<comment type="caution">
    <text evidence="6">The sequence shown here is derived from an EMBL/GenBank/DDBJ whole genome shotgun (WGS) entry which is preliminary data.</text>
</comment>
<dbReference type="EMBL" id="NOWC01000052">
    <property type="protein sequence ID" value="OZS71995.1"/>
    <property type="molecule type" value="Genomic_DNA"/>
</dbReference>
<evidence type="ECO:0000259" key="5">
    <source>
        <dbReference type="Pfam" id="PF01258"/>
    </source>
</evidence>
<dbReference type="PANTHER" id="PTHR33823:SF4">
    <property type="entry name" value="GENERAL STRESS PROTEIN 16O"/>
    <property type="match status" value="1"/>
</dbReference>
<keyword evidence="2" id="KW-0863">Zinc-finger</keyword>
<dbReference type="Proteomes" id="UP000216001">
    <property type="component" value="Unassembled WGS sequence"/>
</dbReference>
<dbReference type="AlphaFoldDB" id="A0A264VL42"/>
<dbReference type="SUPFAM" id="SSF57716">
    <property type="entry name" value="Glucocorticoid receptor-like (DNA-binding domain)"/>
    <property type="match status" value="1"/>
</dbReference>
<dbReference type="Pfam" id="PF01258">
    <property type="entry name" value="zf-dskA_traR"/>
    <property type="match status" value="1"/>
</dbReference>
<feature type="zinc finger region" description="dksA C4-type" evidence="4">
    <location>
        <begin position="89"/>
        <end position="113"/>
    </location>
</feature>
<accession>A0A264VL42</accession>
<dbReference type="PROSITE" id="PS51128">
    <property type="entry name" value="ZF_DKSA_2"/>
    <property type="match status" value="1"/>
</dbReference>
<feature type="domain" description="Zinc finger DksA/TraR C4-type" evidence="5">
    <location>
        <begin position="85"/>
        <end position="115"/>
    </location>
</feature>
<reference evidence="6 7" key="1">
    <citation type="submission" date="2017-07" db="EMBL/GenBank/DDBJ databases">
        <title>blaIMP-27 on transferable plasmids in Proteus mirabilis and Providencia rettgeri.</title>
        <authorList>
            <person name="Potter R."/>
        </authorList>
    </citation>
    <scope>NUCLEOTIDE SEQUENCE [LARGE SCALE GENOMIC DNA]</scope>
    <source>
        <strain evidence="6 7">PR1</strain>
    </source>
</reference>
<gene>
    <name evidence="6" type="ORF">CHI95_24210</name>
</gene>
<keyword evidence="3" id="KW-0862">Zinc</keyword>
<dbReference type="InterPro" id="IPR000962">
    <property type="entry name" value="Znf_DskA_TraR"/>
</dbReference>
<name>A0A264VL42_PRORE</name>
<evidence type="ECO:0000313" key="6">
    <source>
        <dbReference type="EMBL" id="OZS71995.1"/>
    </source>
</evidence>
<keyword evidence="1" id="KW-0479">Metal-binding</keyword>